<accession>A0AA97BRI1</accession>
<evidence type="ECO:0000313" key="1">
    <source>
        <dbReference type="EMBL" id="WOB45508.1"/>
    </source>
</evidence>
<gene>
    <name evidence="1" type="ORF">HNI00_22005</name>
</gene>
<dbReference type="KEGG" id="tog:HNI00_22005"/>
<proteinExistence type="predicted"/>
<name>A0AA97BRI1_9CYAN</name>
<organism evidence="1">
    <name type="scientific">Thermoleptolyngbya oregonensis NK1-22</name>
    <dbReference type="NCBI Taxonomy" id="2547457"/>
    <lineage>
        <taxon>Bacteria</taxon>
        <taxon>Bacillati</taxon>
        <taxon>Cyanobacteriota</taxon>
        <taxon>Cyanophyceae</taxon>
        <taxon>Oculatellales</taxon>
        <taxon>Oculatellaceae</taxon>
        <taxon>Thermoleptolyngbya</taxon>
    </lineage>
</organism>
<dbReference type="EMBL" id="CP053540">
    <property type="protein sequence ID" value="WOB45508.1"/>
    <property type="molecule type" value="Genomic_DNA"/>
</dbReference>
<protein>
    <recommendedName>
        <fullName evidence="2">DUF4145 domain-containing protein</fullName>
    </recommendedName>
</protein>
<evidence type="ECO:0008006" key="2">
    <source>
        <dbReference type="Google" id="ProtNLM"/>
    </source>
</evidence>
<dbReference type="RefSeq" id="WP_316789545.1">
    <property type="nucleotide sequence ID" value="NZ_CP053540.1"/>
</dbReference>
<dbReference type="AlphaFoldDB" id="A0AA97BRI1"/>
<reference evidence="1" key="1">
    <citation type="submission" date="2020-05" db="EMBL/GenBank/DDBJ databases">
        <authorList>
            <person name="Zhu T."/>
            <person name="Keshari N."/>
            <person name="Lu X."/>
        </authorList>
    </citation>
    <scope>NUCLEOTIDE SEQUENCE</scope>
    <source>
        <strain evidence="1">NK1-22</strain>
    </source>
</reference>
<sequence>MELEDFCIRLNQLELSNAQRALAILWFHDCETTGVYVKASTLARTIYTAGLGNPNPTQLEEAIAKTNLALKSKAGFKLKPTERDTIKGWLMPILEGITADVDLEHGYLPEAIWKNTRGYVEKIAFQVNGCFQYGFYDGASVLLRRLVETLLIECYEHDKTQARISDSDGNYFMLSGIIGDAVDKSGLSLGRETKAVLRELKAIGDRAAHNRRYNAVRADLEKIRLGVRLVVDELIQLAELRR</sequence>